<feature type="transmembrane region" description="Helical" evidence="6">
    <location>
        <begin position="163"/>
        <end position="185"/>
    </location>
</feature>
<gene>
    <name evidence="8" type="ORF">PCAMFM013_S009g000438</name>
</gene>
<dbReference type="GO" id="GO:0015677">
    <property type="term" value="P:copper ion import"/>
    <property type="evidence" value="ECO:0007669"/>
    <property type="project" value="TreeGrafter"/>
</dbReference>
<dbReference type="GO" id="GO:0005886">
    <property type="term" value="C:plasma membrane"/>
    <property type="evidence" value="ECO:0007669"/>
    <property type="project" value="UniProtKB-SubCell"/>
</dbReference>
<feature type="transmembrane region" description="Helical" evidence="6">
    <location>
        <begin position="68"/>
        <end position="88"/>
    </location>
</feature>
<keyword evidence="6" id="KW-0472">Membrane</keyword>
<keyword evidence="9" id="KW-1185">Reference proteome</keyword>
<evidence type="ECO:0000256" key="5">
    <source>
        <dbReference type="ARBA" id="ARBA00048483"/>
    </source>
</evidence>
<accession>A0A0G4PAZ9</accession>
<dbReference type="InterPro" id="IPR017927">
    <property type="entry name" value="FAD-bd_FR_type"/>
</dbReference>
<feature type="transmembrane region" description="Helical" evidence="6">
    <location>
        <begin position="100"/>
        <end position="124"/>
    </location>
</feature>
<dbReference type="GO" id="GO:0006879">
    <property type="term" value="P:intracellular iron ion homeostasis"/>
    <property type="evidence" value="ECO:0007669"/>
    <property type="project" value="TreeGrafter"/>
</dbReference>
<dbReference type="InterPro" id="IPR051410">
    <property type="entry name" value="Ferric/Cupric_Reductase"/>
</dbReference>
<dbReference type="PANTHER" id="PTHR32361">
    <property type="entry name" value="FERRIC/CUPRIC REDUCTASE TRANSMEMBRANE COMPONENT"/>
    <property type="match status" value="1"/>
</dbReference>
<keyword evidence="6" id="KW-0812">Transmembrane</keyword>
<dbReference type="Pfam" id="PF08022">
    <property type="entry name" value="FAD_binding_8"/>
    <property type="match status" value="1"/>
</dbReference>
<dbReference type="InterPro" id="IPR017938">
    <property type="entry name" value="Riboflavin_synthase-like_b-brl"/>
</dbReference>
<dbReference type="AlphaFoldDB" id="A0A0G4PAZ9"/>
<keyword evidence="3" id="KW-0813">Transport</keyword>
<feature type="transmembrane region" description="Helical" evidence="6">
    <location>
        <begin position="192"/>
        <end position="212"/>
    </location>
</feature>
<reference evidence="8 9" key="1">
    <citation type="journal article" date="2014" name="Nat. Commun.">
        <title>Multiple recent horizontal transfers of a large genomic region in cheese making fungi.</title>
        <authorList>
            <person name="Cheeseman K."/>
            <person name="Ropars J."/>
            <person name="Renault P."/>
            <person name="Dupont J."/>
            <person name="Gouzy J."/>
            <person name="Branca A."/>
            <person name="Abraham A.L."/>
            <person name="Ceppi M."/>
            <person name="Conseiller E."/>
            <person name="Debuchy R."/>
            <person name="Malagnac F."/>
            <person name="Goarin A."/>
            <person name="Silar P."/>
            <person name="Lacoste S."/>
            <person name="Sallet E."/>
            <person name="Bensimon A."/>
            <person name="Giraud T."/>
            <person name="Brygoo Y."/>
        </authorList>
    </citation>
    <scope>NUCLEOTIDE SEQUENCE [LARGE SCALE GENOMIC DNA]</scope>
    <source>
        <strain evidence="9">FM 013</strain>
    </source>
</reference>
<dbReference type="PANTHER" id="PTHR32361:SF26">
    <property type="entry name" value="FAD-BINDING 8 DOMAIN-CONTAINING PROTEIN-RELATED"/>
    <property type="match status" value="1"/>
</dbReference>
<sequence length="434" mass="49446">MHLPLNVFVLYLYIVAALATLLIFKSCLVAALKFLLYPSGPAADFVSRHILLPHLFRRRSLWGPMTRIRAFLHAAHLAATFACNIIGVEDISTARSRAGSLATLHIASLAVFSQLTFGAALLNISLPTQQHLHASVGVMGVFQSLLHVIFALQAISFDLRVTIQRYGFAAIISVGVLSFLVLPWIRRRAYEFSTNMHICLGLATIVVLWLHLRNRFHLDGYLLIGSIGLFFTTTLIRIAYQIYRNWRGLAVAEKTKKLEGAVMLSFSPTRPWKIRAGQYLYLRIPAVRLFSFAESHPMNILWWEESNTDRKTNHITVLAKVDTGFTRRLDSCQYNSFRIILDGPYGKPKDTDHYDSFVFIATGIGISAQLAYLKELIMGRDRGQRLRRVCLIWQVDEEDQIWYSVGLCILMQIPQKERRVEKEDEVFNTMENLT</sequence>
<evidence type="ECO:0000256" key="2">
    <source>
        <dbReference type="ARBA" id="ARBA00012668"/>
    </source>
</evidence>
<evidence type="ECO:0000256" key="3">
    <source>
        <dbReference type="ARBA" id="ARBA00022448"/>
    </source>
</evidence>
<organism evidence="8 9">
    <name type="scientific">Penicillium camemberti (strain FM 013)</name>
    <dbReference type="NCBI Taxonomy" id="1429867"/>
    <lineage>
        <taxon>Eukaryota</taxon>
        <taxon>Fungi</taxon>
        <taxon>Dikarya</taxon>
        <taxon>Ascomycota</taxon>
        <taxon>Pezizomycotina</taxon>
        <taxon>Eurotiomycetes</taxon>
        <taxon>Eurotiomycetidae</taxon>
        <taxon>Eurotiales</taxon>
        <taxon>Aspergillaceae</taxon>
        <taxon>Penicillium</taxon>
    </lineage>
</organism>
<dbReference type="InterPro" id="IPR039261">
    <property type="entry name" value="FNR_nucleotide-bd"/>
</dbReference>
<dbReference type="EC" id="1.16.1.9" evidence="2"/>
<feature type="transmembrane region" description="Helical" evidence="6">
    <location>
        <begin position="218"/>
        <end position="240"/>
    </location>
</feature>
<dbReference type="PROSITE" id="PS51384">
    <property type="entry name" value="FAD_FR"/>
    <property type="match status" value="1"/>
</dbReference>
<comment type="catalytic activity">
    <reaction evidence="5">
        <text>2 a Fe(II)-siderophore + NADP(+) + H(+) = 2 a Fe(III)-siderophore + NADPH</text>
        <dbReference type="Rhea" id="RHEA:28795"/>
        <dbReference type="Rhea" id="RHEA-COMP:11342"/>
        <dbReference type="Rhea" id="RHEA-COMP:11344"/>
        <dbReference type="ChEBI" id="CHEBI:15378"/>
        <dbReference type="ChEBI" id="CHEBI:29033"/>
        <dbReference type="ChEBI" id="CHEBI:29034"/>
        <dbReference type="ChEBI" id="CHEBI:57783"/>
        <dbReference type="ChEBI" id="CHEBI:58349"/>
        <dbReference type="EC" id="1.16.1.9"/>
    </reaction>
</comment>
<dbReference type="STRING" id="1429867.A0A0G4PAZ9"/>
<dbReference type="SUPFAM" id="SSF63380">
    <property type="entry name" value="Riboflavin synthase domain-like"/>
    <property type="match status" value="1"/>
</dbReference>
<proteinExistence type="predicted"/>
<keyword evidence="6" id="KW-1133">Transmembrane helix</keyword>
<protein>
    <recommendedName>
        <fullName evidence="2">ferric-chelate reductase (NADPH)</fullName>
        <ecNumber evidence="2">1.16.1.9</ecNumber>
    </recommendedName>
</protein>
<evidence type="ECO:0000256" key="6">
    <source>
        <dbReference type="SAM" id="Phobius"/>
    </source>
</evidence>
<dbReference type="SUPFAM" id="SSF52343">
    <property type="entry name" value="Ferredoxin reductase-like, C-terminal NADP-linked domain"/>
    <property type="match status" value="1"/>
</dbReference>
<evidence type="ECO:0000256" key="4">
    <source>
        <dbReference type="ARBA" id="ARBA00022475"/>
    </source>
</evidence>
<evidence type="ECO:0000313" key="8">
    <source>
        <dbReference type="EMBL" id="CRL23498.1"/>
    </source>
</evidence>
<name>A0A0G4PAZ9_PENC3</name>
<dbReference type="Gene3D" id="3.40.50.80">
    <property type="entry name" value="Nucleotide-binding domain of ferredoxin-NADP reductase (FNR) module"/>
    <property type="match status" value="1"/>
</dbReference>
<evidence type="ECO:0000259" key="7">
    <source>
        <dbReference type="PROSITE" id="PS51384"/>
    </source>
</evidence>
<dbReference type="EMBL" id="HG793142">
    <property type="protein sequence ID" value="CRL23498.1"/>
    <property type="molecule type" value="Genomic_DNA"/>
</dbReference>
<dbReference type="GO" id="GO:0006826">
    <property type="term" value="P:iron ion transport"/>
    <property type="evidence" value="ECO:0007669"/>
    <property type="project" value="TreeGrafter"/>
</dbReference>
<evidence type="ECO:0000256" key="1">
    <source>
        <dbReference type="ARBA" id="ARBA00004651"/>
    </source>
</evidence>
<feature type="transmembrane region" description="Helical" evidence="6">
    <location>
        <begin position="6"/>
        <end position="24"/>
    </location>
</feature>
<dbReference type="InterPro" id="IPR013112">
    <property type="entry name" value="FAD-bd_8"/>
</dbReference>
<dbReference type="CDD" id="cd06186">
    <property type="entry name" value="NOX_Duox_like_FAD_NADP"/>
    <property type="match status" value="1"/>
</dbReference>
<feature type="domain" description="FAD-binding FR-type" evidence="7">
    <location>
        <begin position="244"/>
        <end position="351"/>
    </location>
</feature>
<evidence type="ECO:0000313" key="9">
    <source>
        <dbReference type="Proteomes" id="UP000053732"/>
    </source>
</evidence>
<comment type="subcellular location">
    <subcellularLocation>
        <location evidence="1">Cell membrane</location>
        <topology evidence="1">Multi-pass membrane protein</topology>
    </subcellularLocation>
</comment>
<keyword evidence="4" id="KW-1003">Cell membrane</keyword>
<feature type="transmembrane region" description="Helical" evidence="6">
    <location>
        <begin position="136"/>
        <end position="157"/>
    </location>
</feature>
<dbReference type="GO" id="GO:0052851">
    <property type="term" value="F:ferric-chelate reductase (NADPH) activity"/>
    <property type="evidence" value="ECO:0007669"/>
    <property type="project" value="UniProtKB-EC"/>
</dbReference>
<dbReference type="Proteomes" id="UP000053732">
    <property type="component" value="Unassembled WGS sequence"/>
</dbReference>